<gene>
    <name evidence="1" type="ORF">S12H4_06151</name>
</gene>
<name>X1RX47_9ZZZZ</name>
<reference evidence="1" key="1">
    <citation type="journal article" date="2014" name="Front. Microbiol.">
        <title>High frequency of phylogenetically diverse reductive dehalogenase-homologous genes in deep subseafloor sedimentary metagenomes.</title>
        <authorList>
            <person name="Kawai M."/>
            <person name="Futagami T."/>
            <person name="Toyoda A."/>
            <person name="Takaki Y."/>
            <person name="Nishi S."/>
            <person name="Hori S."/>
            <person name="Arai W."/>
            <person name="Tsubouchi T."/>
            <person name="Morono Y."/>
            <person name="Uchiyama I."/>
            <person name="Ito T."/>
            <person name="Fujiyama A."/>
            <person name="Inagaki F."/>
            <person name="Takami H."/>
        </authorList>
    </citation>
    <scope>NUCLEOTIDE SEQUENCE</scope>
    <source>
        <strain evidence="1">Expedition CK06-06</strain>
    </source>
</reference>
<comment type="caution">
    <text evidence="1">The sequence shown here is derived from an EMBL/GenBank/DDBJ whole genome shotgun (WGS) entry which is preliminary data.</text>
</comment>
<protein>
    <submittedName>
        <fullName evidence="1">Uncharacterized protein</fullName>
    </submittedName>
</protein>
<accession>X1RX47</accession>
<organism evidence="1">
    <name type="scientific">marine sediment metagenome</name>
    <dbReference type="NCBI Taxonomy" id="412755"/>
    <lineage>
        <taxon>unclassified sequences</taxon>
        <taxon>metagenomes</taxon>
        <taxon>ecological metagenomes</taxon>
    </lineage>
</organism>
<dbReference type="EMBL" id="BARW01002123">
    <property type="protein sequence ID" value="GAI67770.1"/>
    <property type="molecule type" value="Genomic_DNA"/>
</dbReference>
<proteinExistence type="predicted"/>
<sequence>MFRRAMWLLGAAMTLESFRRGFIGGSMLSLFIIKEFGLDKAAVPTMAWMRKYLDLEEALLSKIPPYLEALVTPFTDYHESAKLYLVILDILAEQQRPRTCQFYWGEGEEE</sequence>
<dbReference type="AlphaFoldDB" id="X1RX47"/>
<evidence type="ECO:0000313" key="1">
    <source>
        <dbReference type="EMBL" id="GAI67770.1"/>
    </source>
</evidence>